<dbReference type="SUPFAM" id="SSF161084">
    <property type="entry name" value="MAPEG domain-like"/>
    <property type="match status" value="1"/>
</dbReference>
<evidence type="ECO:0000256" key="4">
    <source>
        <dbReference type="ARBA" id="ARBA00022824"/>
    </source>
</evidence>
<dbReference type="InterPro" id="IPR001446">
    <property type="entry name" value="5_LipOase_AP"/>
</dbReference>
<dbReference type="PRINTS" id="PR00488">
    <property type="entry name" value="5LPOXGNASEAP"/>
</dbReference>
<dbReference type="GO" id="GO:0005789">
    <property type="term" value="C:endoplasmic reticulum membrane"/>
    <property type="evidence" value="ECO:0007669"/>
    <property type="project" value="UniProtKB-SubCell"/>
</dbReference>
<accession>A0A974DCB1</accession>
<feature type="transmembrane region" description="Helical" evidence="7">
    <location>
        <begin position="59"/>
        <end position="88"/>
    </location>
</feature>
<dbReference type="FunFam" id="1.20.120.550:FF:000003">
    <property type="entry name" value="Leukotriene C4 synthase"/>
    <property type="match status" value="1"/>
</dbReference>
<dbReference type="GO" id="GO:0004464">
    <property type="term" value="F:leukotriene-C4 synthase activity"/>
    <property type="evidence" value="ECO:0007669"/>
    <property type="project" value="TreeGrafter"/>
</dbReference>
<name>A0A974DCB1_XENLA</name>
<proteinExistence type="predicted"/>
<evidence type="ECO:0000313" key="9">
    <source>
        <dbReference type="Proteomes" id="UP000694892"/>
    </source>
</evidence>
<dbReference type="Gene3D" id="1.20.120.550">
    <property type="entry name" value="Membrane associated eicosanoid/glutathione metabolism-like domain"/>
    <property type="match status" value="1"/>
</dbReference>
<dbReference type="GO" id="GO:0005635">
    <property type="term" value="C:nuclear envelope"/>
    <property type="evidence" value="ECO:0007669"/>
    <property type="project" value="TreeGrafter"/>
</dbReference>
<dbReference type="EMBL" id="CM004470">
    <property type="protein sequence ID" value="OCT88306.1"/>
    <property type="molecule type" value="Genomic_DNA"/>
</dbReference>
<keyword evidence="6 7" id="KW-0472">Membrane</keyword>
<dbReference type="GO" id="GO:0004364">
    <property type="term" value="F:glutathione transferase activity"/>
    <property type="evidence" value="ECO:0007669"/>
    <property type="project" value="TreeGrafter"/>
</dbReference>
<dbReference type="Proteomes" id="UP000694892">
    <property type="component" value="Chromosome 3L"/>
</dbReference>
<sequence>MPHHIVLLGAVTLLGVLEQAYFALQVIAARRKYSVSPPSTSGPPEFDRIFRAQVNCTEYFPMFIAVLWLAGIFFHQGTASVCGILYLLARYNYFQGYSASPKERLGPMYLNAAILWLLIGLSAAGILHELLSHYLGLKII</sequence>
<evidence type="ECO:0008006" key="10">
    <source>
        <dbReference type="Google" id="ProtNLM"/>
    </source>
</evidence>
<evidence type="ECO:0000313" key="8">
    <source>
        <dbReference type="EMBL" id="OCT88305.1"/>
    </source>
</evidence>
<dbReference type="PANTHER" id="PTHR10250">
    <property type="entry name" value="MICROSOMAL GLUTATHIONE S-TRANSFERASE"/>
    <property type="match status" value="1"/>
</dbReference>
<protein>
    <recommendedName>
        <fullName evidence="10">Leukotriene C4 synthase</fullName>
    </recommendedName>
</protein>
<evidence type="ECO:0000256" key="5">
    <source>
        <dbReference type="ARBA" id="ARBA00022989"/>
    </source>
</evidence>
<keyword evidence="3" id="KW-0434">Leukotriene biosynthesis</keyword>
<dbReference type="OMA" id="AGIYFHE"/>
<evidence type="ECO:0000256" key="7">
    <source>
        <dbReference type="SAM" id="Phobius"/>
    </source>
</evidence>
<keyword evidence="5 7" id="KW-1133">Transmembrane helix</keyword>
<comment type="subcellular location">
    <subcellularLocation>
        <location evidence="1">Endoplasmic reticulum membrane</location>
        <topology evidence="1">Multi-pass membrane protein</topology>
    </subcellularLocation>
</comment>
<evidence type="ECO:0000256" key="6">
    <source>
        <dbReference type="ARBA" id="ARBA00023136"/>
    </source>
</evidence>
<keyword evidence="2 7" id="KW-0812">Transmembrane</keyword>
<dbReference type="InterPro" id="IPR001129">
    <property type="entry name" value="Membr-assoc_MAPEG"/>
</dbReference>
<keyword evidence="4" id="KW-0256">Endoplasmic reticulum</keyword>
<reference evidence="8" key="2">
    <citation type="submission" date="2016-05" db="EMBL/GenBank/DDBJ databases">
        <title>WGS assembly of Xenopus laevis.</title>
        <authorList>
            <person name="Session A."/>
            <person name="Uno Y."/>
            <person name="Kwon T."/>
            <person name="Chapman J."/>
            <person name="Toyoda A."/>
            <person name="Takahashi S."/>
            <person name="Fukui A."/>
            <person name="Hikosaka A."/>
            <person name="Putnam N."/>
            <person name="Stites J."/>
            <person name="Van Heeringen S."/>
            <person name="Quigley I."/>
            <person name="Heinz S."/>
            <person name="Hellsten U."/>
            <person name="Lyons J."/>
            <person name="Suzuki A."/>
            <person name="Kondo M."/>
            <person name="Ogino H."/>
            <person name="Ochi H."/>
            <person name="Bogdanovic O."/>
            <person name="Lister R."/>
            <person name="Georgiou G."/>
            <person name="Paranjpe S."/>
            <person name="Van Kruijsbergen I."/>
            <person name="Mozaffari S."/>
            <person name="Shu S."/>
            <person name="Schmutz J."/>
            <person name="Jenkins J."/>
            <person name="Grimwood J."/>
            <person name="Carlson J."/>
            <person name="Mitros T."/>
            <person name="Simakov O."/>
            <person name="Heald R."/>
            <person name="Miller K."/>
            <person name="Haudenschild C."/>
            <person name="Kuroki Y."/>
            <person name="Tanaka T."/>
            <person name="Michiue T."/>
            <person name="Watanabe M."/>
            <person name="Kinoshita T."/>
            <person name="Ohta Y."/>
            <person name="Mawaribuchi S."/>
            <person name="Suzuki Y."/>
            <person name="Haramoto Y."/>
            <person name="Yamamoto T."/>
            <person name="Takagi C."/>
            <person name="Kitzman J."/>
            <person name="Shendure J."/>
            <person name="Nakayama T."/>
            <person name="Izutsu Y."/>
            <person name="Robert J."/>
            <person name="Dichmann D."/>
            <person name="Flajnik M."/>
            <person name="Houston D."/>
            <person name="Marcotte E."/>
            <person name="Wallingford J."/>
            <person name="Ito Y."/>
            <person name="Asashima M."/>
            <person name="Ueno N."/>
            <person name="Matsuda Y."/>
            <person name="Jan Veenstra G."/>
            <person name="Fujiyama A."/>
            <person name="Harland R."/>
            <person name="Taira M."/>
            <person name="Rokhsar D.S."/>
        </authorList>
    </citation>
    <scope>NUCLEOTIDE SEQUENCE</scope>
    <source>
        <strain evidence="8">J</strain>
        <tissue evidence="8">Blood</tissue>
    </source>
</reference>
<organism evidence="8 9">
    <name type="scientific">Xenopus laevis</name>
    <name type="common">African clawed frog</name>
    <dbReference type="NCBI Taxonomy" id="8355"/>
    <lineage>
        <taxon>Eukaryota</taxon>
        <taxon>Metazoa</taxon>
        <taxon>Chordata</taxon>
        <taxon>Craniata</taxon>
        <taxon>Vertebrata</taxon>
        <taxon>Euteleostomi</taxon>
        <taxon>Amphibia</taxon>
        <taxon>Batrachia</taxon>
        <taxon>Anura</taxon>
        <taxon>Pipoidea</taxon>
        <taxon>Pipidae</taxon>
        <taxon>Xenopodinae</taxon>
        <taxon>Xenopus</taxon>
        <taxon>Xenopus</taxon>
    </lineage>
</organism>
<gene>
    <name evidence="8" type="ORF">XELAEV_18016940mg</name>
</gene>
<dbReference type="AlphaFoldDB" id="A0A974DCB1"/>
<dbReference type="PANTHER" id="PTHR10250:SF27">
    <property type="entry name" value="LOC100127769 PROTEIN"/>
    <property type="match status" value="1"/>
</dbReference>
<reference evidence="9" key="1">
    <citation type="journal article" date="2016" name="Nature">
        <title>Genome evolution in the allotetraploid frog Xenopus laevis.</title>
        <authorList>
            <person name="Session A.M."/>
            <person name="Uno Y."/>
            <person name="Kwon T."/>
            <person name="Chapman J.A."/>
            <person name="Toyoda A."/>
            <person name="Takahashi S."/>
            <person name="Fukui A."/>
            <person name="Hikosaka A."/>
            <person name="Suzuki A."/>
            <person name="Kondo M."/>
            <person name="van Heeringen S.J."/>
            <person name="Quigley I."/>
            <person name="Heinz S."/>
            <person name="Ogino H."/>
            <person name="Ochi H."/>
            <person name="Hellsten U."/>
            <person name="Lyons J.B."/>
            <person name="Simakov O."/>
            <person name="Putnam N."/>
            <person name="Stites J."/>
            <person name="Kuroki Y."/>
            <person name="Tanaka T."/>
            <person name="Michiue T."/>
            <person name="Watanabe M."/>
            <person name="Bogdanovic O."/>
            <person name="Lister R."/>
            <person name="Georgiou G."/>
            <person name="Paranjpe S.S."/>
            <person name="van Kruijsbergen I."/>
            <person name="Shu S."/>
            <person name="Carlson J."/>
            <person name="Kinoshita T."/>
            <person name="Ohta Y."/>
            <person name="Mawaribuchi S."/>
            <person name="Jenkins J."/>
            <person name="Grimwood J."/>
            <person name="Schmutz J."/>
            <person name="Mitros T."/>
            <person name="Mozaffari S.V."/>
            <person name="Suzuki Y."/>
            <person name="Haramoto Y."/>
            <person name="Yamamoto T.S."/>
            <person name="Takagi C."/>
            <person name="Heald R."/>
            <person name="Miller K."/>
            <person name="Haudenschild C."/>
            <person name="Kitzman J."/>
            <person name="Nakayama T."/>
            <person name="Izutsu Y."/>
            <person name="Robert J."/>
            <person name="Fortriede J."/>
            <person name="Burns K."/>
            <person name="Lotay V."/>
            <person name="Karimi K."/>
            <person name="Yasuoka Y."/>
            <person name="Dichmann D.S."/>
            <person name="Flajnik M.F."/>
            <person name="Houston D.W."/>
            <person name="Shendure J."/>
            <person name="DuPasquier L."/>
            <person name="Vize P.D."/>
            <person name="Zorn A.M."/>
            <person name="Ito M."/>
            <person name="Marcotte E.M."/>
            <person name="Wallingford J.B."/>
            <person name="Ito Y."/>
            <person name="Asashima M."/>
            <person name="Ueno N."/>
            <person name="Matsuda Y."/>
            <person name="Veenstra G.J."/>
            <person name="Fujiyama A."/>
            <person name="Harland R.M."/>
            <person name="Taira M."/>
            <person name="Rokhsar D.S."/>
        </authorList>
    </citation>
    <scope>NUCLEOTIDE SEQUENCE [LARGE SCALE GENOMIC DNA]</scope>
    <source>
        <strain evidence="9">J</strain>
    </source>
</reference>
<dbReference type="GO" id="GO:0019370">
    <property type="term" value="P:leukotriene biosynthetic process"/>
    <property type="evidence" value="ECO:0007669"/>
    <property type="project" value="UniProtKB-KW"/>
</dbReference>
<evidence type="ECO:0000256" key="3">
    <source>
        <dbReference type="ARBA" id="ARBA00022751"/>
    </source>
</evidence>
<dbReference type="Pfam" id="PF01124">
    <property type="entry name" value="MAPEG"/>
    <property type="match status" value="1"/>
</dbReference>
<evidence type="ECO:0000256" key="2">
    <source>
        <dbReference type="ARBA" id="ARBA00022692"/>
    </source>
</evidence>
<dbReference type="EMBL" id="CM004470">
    <property type="protein sequence ID" value="OCT88305.1"/>
    <property type="molecule type" value="Genomic_DNA"/>
</dbReference>
<dbReference type="GO" id="GO:0004602">
    <property type="term" value="F:glutathione peroxidase activity"/>
    <property type="evidence" value="ECO:0007669"/>
    <property type="project" value="TreeGrafter"/>
</dbReference>
<dbReference type="GO" id="GO:0008047">
    <property type="term" value="F:enzyme activator activity"/>
    <property type="evidence" value="ECO:0007669"/>
    <property type="project" value="InterPro"/>
</dbReference>
<dbReference type="InterPro" id="IPR050997">
    <property type="entry name" value="MAPEG"/>
</dbReference>
<dbReference type="InterPro" id="IPR023352">
    <property type="entry name" value="MAPEG-like_dom_sf"/>
</dbReference>
<feature type="transmembrane region" description="Helical" evidence="7">
    <location>
        <begin position="109"/>
        <end position="127"/>
    </location>
</feature>
<evidence type="ECO:0000256" key="1">
    <source>
        <dbReference type="ARBA" id="ARBA00004477"/>
    </source>
</evidence>